<keyword evidence="14" id="KW-0175">Coiled coil</keyword>
<dbReference type="GO" id="GO:0012505">
    <property type="term" value="C:endomembrane system"/>
    <property type="evidence" value="ECO:0007669"/>
    <property type="project" value="UniProtKB-SubCell"/>
</dbReference>
<evidence type="ECO:0000256" key="12">
    <source>
        <dbReference type="HAMAP-Rule" id="MF_01398"/>
    </source>
</evidence>
<dbReference type="STRING" id="1805034.AUJ59_01460"/>
<keyword evidence="3 12" id="KW-0138">CF(0)</keyword>
<evidence type="ECO:0000256" key="14">
    <source>
        <dbReference type="SAM" id="Coils"/>
    </source>
</evidence>
<keyword evidence="8 12" id="KW-0472">Membrane</keyword>
<organism evidence="15 16">
    <name type="scientific">Candidatus Beckwithbacteria bacterium CG1_02_47_37</name>
    <dbReference type="NCBI Taxonomy" id="1805034"/>
    <lineage>
        <taxon>Bacteria</taxon>
        <taxon>Candidatus Beckwithiibacteriota</taxon>
    </lineage>
</organism>
<evidence type="ECO:0000256" key="10">
    <source>
        <dbReference type="ARBA" id="ARBA00025198"/>
    </source>
</evidence>
<keyword evidence="6 12" id="KW-1133">Transmembrane helix</keyword>
<evidence type="ECO:0000256" key="1">
    <source>
        <dbReference type="ARBA" id="ARBA00005513"/>
    </source>
</evidence>
<evidence type="ECO:0000256" key="9">
    <source>
        <dbReference type="ARBA" id="ARBA00023310"/>
    </source>
</evidence>
<comment type="similarity">
    <text evidence="1 12 13">Belongs to the ATPase B chain family.</text>
</comment>
<feature type="transmembrane region" description="Helical" evidence="12">
    <location>
        <begin position="6"/>
        <end position="27"/>
    </location>
</feature>
<dbReference type="CDD" id="cd06503">
    <property type="entry name" value="ATP-synt_Fo_b"/>
    <property type="match status" value="1"/>
</dbReference>
<sequence length="161" mass="18509">MEIRWYQLLFQIVNFGVLIFVLNRWLYRPILKIVEGRNRKIEDSIKAAEATLEEKEKISELKKQAVAEAQIEAVKIVDAAKYQADLTGKKIINDAQTEAEAAVAKKMELLEDRFSQEEKRLQGRISDLVVTTTRQLLKSTLTRPDQQRLIDKQIKALGELA</sequence>
<keyword evidence="7 12" id="KW-0406">Ion transport</keyword>
<protein>
    <recommendedName>
        <fullName evidence="12">ATP synthase subunit b</fullName>
    </recommendedName>
    <alternativeName>
        <fullName evidence="12">ATP synthase F(0) sector subunit b</fullName>
    </alternativeName>
    <alternativeName>
        <fullName evidence="12">ATPase subunit I</fullName>
    </alternativeName>
    <alternativeName>
        <fullName evidence="12">F-type ATPase subunit b</fullName>
        <shortName evidence="12">F-ATPase subunit b</shortName>
    </alternativeName>
</protein>
<keyword evidence="12" id="KW-1003">Cell membrane</keyword>
<comment type="subunit">
    <text evidence="12">F-type ATPases have 2 components, F(1) - the catalytic core - and F(0) - the membrane proton channel. F(1) has five subunits: alpha(3), beta(3), gamma(1), delta(1), epsilon(1). F(0) has three main subunits: a(1), b(2) and c(10-14). The alpha and beta chains form an alternating ring which encloses part of the gamma chain. F(1) is attached to F(0) by a central stalk formed by the gamma and epsilon chains, while a peripheral stalk is formed by the delta and b chains.</text>
</comment>
<keyword evidence="5 12" id="KW-0375">Hydrogen ion transport</keyword>
<accession>A0A1J4RPZ9</accession>
<dbReference type="InterPro" id="IPR005864">
    <property type="entry name" value="ATP_synth_F0_bsu_bac"/>
</dbReference>
<proteinExistence type="inferred from homology"/>
<dbReference type="PANTHER" id="PTHR33445:SF2">
    <property type="entry name" value="ATP SYNTHASE SUBUNIT B', CHLOROPLASTIC"/>
    <property type="match status" value="1"/>
</dbReference>
<evidence type="ECO:0000256" key="3">
    <source>
        <dbReference type="ARBA" id="ARBA00022547"/>
    </source>
</evidence>
<dbReference type="EMBL" id="MNUI01000028">
    <property type="protein sequence ID" value="OIN89481.1"/>
    <property type="molecule type" value="Genomic_DNA"/>
</dbReference>
<evidence type="ECO:0000256" key="4">
    <source>
        <dbReference type="ARBA" id="ARBA00022692"/>
    </source>
</evidence>
<comment type="caution">
    <text evidence="15">The sequence shown here is derived from an EMBL/GenBank/DDBJ whole genome shotgun (WGS) entry which is preliminary data.</text>
</comment>
<reference evidence="15 16" key="1">
    <citation type="journal article" date="2016" name="Environ. Microbiol.">
        <title>Genomic resolution of a cold subsurface aquifer community provides metabolic insights for novel microbes adapted to high CO concentrations.</title>
        <authorList>
            <person name="Probst A.J."/>
            <person name="Castelle C.J."/>
            <person name="Singh A."/>
            <person name="Brown C.T."/>
            <person name="Anantharaman K."/>
            <person name="Sharon I."/>
            <person name="Hug L.A."/>
            <person name="Burstein D."/>
            <person name="Emerson J.B."/>
            <person name="Thomas B.C."/>
            <person name="Banfield J.F."/>
        </authorList>
    </citation>
    <scope>NUCLEOTIDE SEQUENCE [LARGE SCALE GENOMIC DNA]</scope>
    <source>
        <strain evidence="15">CG1_02_47_37</strain>
    </source>
</reference>
<feature type="coiled-coil region" evidence="14">
    <location>
        <begin position="31"/>
        <end position="65"/>
    </location>
</feature>
<dbReference type="GO" id="GO:0045259">
    <property type="term" value="C:proton-transporting ATP synthase complex"/>
    <property type="evidence" value="ECO:0007669"/>
    <property type="project" value="UniProtKB-KW"/>
</dbReference>
<dbReference type="InterPro" id="IPR002146">
    <property type="entry name" value="ATP_synth_b/b'su_bac/chlpt"/>
</dbReference>
<dbReference type="GO" id="GO:0005886">
    <property type="term" value="C:plasma membrane"/>
    <property type="evidence" value="ECO:0007669"/>
    <property type="project" value="UniProtKB-SubCell"/>
</dbReference>
<comment type="function">
    <text evidence="10 12">F(1)F(0) ATP synthase produces ATP from ADP in the presence of a proton or sodium gradient. F-type ATPases consist of two structural domains, F(1) containing the extramembraneous catalytic core and F(0) containing the membrane proton channel, linked together by a central stalk and a peripheral stalk. During catalysis, ATP synthesis in the catalytic domain of F(1) is coupled via a rotary mechanism of the central stalk subunits to proton translocation.</text>
</comment>
<evidence type="ECO:0000256" key="8">
    <source>
        <dbReference type="ARBA" id="ARBA00023136"/>
    </source>
</evidence>
<evidence type="ECO:0000256" key="5">
    <source>
        <dbReference type="ARBA" id="ARBA00022781"/>
    </source>
</evidence>
<keyword evidence="9 12" id="KW-0066">ATP synthesis</keyword>
<dbReference type="PANTHER" id="PTHR33445">
    <property type="entry name" value="ATP SYNTHASE SUBUNIT B', CHLOROPLASTIC"/>
    <property type="match status" value="1"/>
</dbReference>
<dbReference type="GO" id="GO:0046933">
    <property type="term" value="F:proton-transporting ATP synthase activity, rotational mechanism"/>
    <property type="evidence" value="ECO:0007669"/>
    <property type="project" value="UniProtKB-UniRule"/>
</dbReference>
<evidence type="ECO:0000313" key="16">
    <source>
        <dbReference type="Proteomes" id="UP000183144"/>
    </source>
</evidence>
<evidence type="ECO:0000256" key="6">
    <source>
        <dbReference type="ARBA" id="ARBA00022989"/>
    </source>
</evidence>
<dbReference type="AlphaFoldDB" id="A0A1J4RPZ9"/>
<keyword evidence="2 12" id="KW-0813">Transport</keyword>
<name>A0A1J4RPZ9_9BACT</name>
<dbReference type="NCBIfam" id="TIGR01144">
    <property type="entry name" value="ATP_synt_b"/>
    <property type="match status" value="1"/>
</dbReference>
<gene>
    <name evidence="12" type="primary">atpF</name>
    <name evidence="15" type="ORF">AUJ59_01460</name>
</gene>
<evidence type="ECO:0000256" key="7">
    <source>
        <dbReference type="ARBA" id="ARBA00023065"/>
    </source>
</evidence>
<dbReference type="InterPro" id="IPR050059">
    <property type="entry name" value="ATP_synthase_B_chain"/>
</dbReference>
<evidence type="ECO:0000256" key="2">
    <source>
        <dbReference type="ARBA" id="ARBA00022448"/>
    </source>
</evidence>
<evidence type="ECO:0000313" key="15">
    <source>
        <dbReference type="EMBL" id="OIN89481.1"/>
    </source>
</evidence>
<dbReference type="Pfam" id="PF00430">
    <property type="entry name" value="ATP-synt_B"/>
    <property type="match status" value="1"/>
</dbReference>
<dbReference type="GO" id="GO:0046961">
    <property type="term" value="F:proton-transporting ATPase activity, rotational mechanism"/>
    <property type="evidence" value="ECO:0007669"/>
    <property type="project" value="TreeGrafter"/>
</dbReference>
<keyword evidence="4 12" id="KW-0812">Transmembrane</keyword>
<dbReference type="HAMAP" id="MF_01398">
    <property type="entry name" value="ATP_synth_b_bprime"/>
    <property type="match status" value="1"/>
</dbReference>
<dbReference type="Proteomes" id="UP000183144">
    <property type="component" value="Unassembled WGS sequence"/>
</dbReference>
<comment type="function">
    <text evidence="12">Component of the F(0) channel, it forms part of the peripheral stalk, linking F(1) to F(0).</text>
</comment>
<comment type="subcellular location">
    <subcellularLocation>
        <location evidence="12">Cell membrane</location>
        <topology evidence="12">Single-pass membrane protein</topology>
    </subcellularLocation>
    <subcellularLocation>
        <location evidence="11">Endomembrane system</location>
        <topology evidence="11">Single-pass membrane protein</topology>
    </subcellularLocation>
</comment>
<evidence type="ECO:0000256" key="13">
    <source>
        <dbReference type="RuleBase" id="RU003848"/>
    </source>
</evidence>
<evidence type="ECO:0000256" key="11">
    <source>
        <dbReference type="ARBA" id="ARBA00037847"/>
    </source>
</evidence>